<feature type="binding site" evidence="4">
    <location>
        <position position="274"/>
    </location>
    <ligand>
        <name>NAD(+)</name>
        <dbReference type="ChEBI" id="CHEBI:57540"/>
    </ligand>
</feature>
<comment type="similarity">
    <text evidence="1">Belongs to the 3-hydroxyacyl-CoA dehydrogenase family.</text>
</comment>
<dbReference type="SUPFAM" id="SSF51735">
    <property type="entry name" value="NAD(P)-binding Rossmann-fold domains"/>
    <property type="match status" value="1"/>
</dbReference>
<dbReference type="Gene3D" id="1.10.1040.10">
    <property type="entry name" value="N-(1-d-carboxylethyl)-l-norvaline Dehydrogenase, domain 2"/>
    <property type="match status" value="1"/>
</dbReference>
<keyword evidence="2" id="KW-0560">Oxidoreductase</keyword>
<dbReference type="InterPro" id="IPR022694">
    <property type="entry name" value="3-OHacyl-CoA_DH"/>
</dbReference>
<evidence type="ECO:0000256" key="4">
    <source>
        <dbReference type="PIRSR" id="PIRSR000105-2"/>
    </source>
</evidence>
<organism evidence="7 8">
    <name type="scientific">Cystobacter fuscus</name>
    <dbReference type="NCBI Taxonomy" id="43"/>
    <lineage>
        <taxon>Bacteria</taxon>
        <taxon>Pseudomonadati</taxon>
        <taxon>Myxococcota</taxon>
        <taxon>Myxococcia</taxon>
        <taxon>Myxococcales</taxon>
        <taxon>Cystobacterineae</taxon>
        <taxon>Archangiaceae</taxon>
        <taxon>Cystobacter</taxon>
    </lineage>
</organism>
<name>A0A250J7L7_9BACT</name>
<evidence type="ECO:0000313" key="7">
    <source>
        <dbReference type="EMBL" id="ATB39603.1"/>
    </source>
</evidence>
<dbReference type="RefSeq" id="WP_095987610.1">
    <property type="nucleotide sequence ID" value="NZ_CP022098.1"/>
</dbReference>
<dbReference type="KEGG" id="cfus:CYFUS_005048"/>
<protein>
    <submittedName>
        <fullName evidence="7">3-hydroxybutyryl-CoA dehydrogenase</fullName>
    </submittedName>
</protein>
<feature type="binding site" evidence="4">
    <location>
        <position position="119"/>
    </location>
    <ligand>
        <name>NAD(+)</name>
        <dbReference type="ChEBI" id="CHEBI:57540"/>
    </ligand>
</feature>
<dbReference type="PROSITE" id="PS00067">
    <property type="entry name" value="3HCDH"/>
    <property type="match status" value="1"/>
</dbReference>
<dbReference type="PIRSF" id="PIRSF000105">
    <property type="entry name" value="HCDH"/>
    <property type="match status" value="1"/>
</dbReference>
<evidence type="ECO:0000256" key="1">
    <source>
        <dbReference type="ARBA" id="ARBA00009463"/>
    </source>
</evidence>
<dbReference type="GO" id="GO:0016616">
    <property type="term" value="F:oxidoreductase activity, acting on the CH-OH group of donors, NAD or NADP as acceptor"/>
    <property type="evidence" value="ECO:0007669"/>
    <property type="project" value="InterPro"/>
</dbReference>
<dbReference type="InterPro" id="IPR013328">
    <property type="entry name" value="6PGD_dom2"/>
</dbReference>
<proteinExistence type="inferred from homology"/>
<dbReference type="GO" id="GO:0070403">
    <property type="term" value="F:NAD+ binding"/>
    <property type="evidence" value="ECO:0007669"/>
    <property type="project" value="InterPro"/>
</dbReference>
<dbReference type="PANTHER" id="PTHR48075:SF5">
    <property type="entry name" value="3-HYDROXYBUTYRYL-COA DEHYDROGENASE"/>
    <property type="match status" value="1"/>
</dbReference>
<dbReference type="Pfam" id="PF02737">
    <property type="entry name" value="3HCDH_N"/>
    <property type="match status" value="1"/>
</dbReference>
<feature type="site" description="Important for catalytic activity" evidence="3">
    <location>
        <position position="140"/>
    </location>
</feature>
<feature type="binding site" evidence="4">
    <location>
        <begin position="10"/>
        <end position="15"/>
    </location>
    <ligand>
        <name>NAD(+)</name>
        <dbReference type="ChEBI" id="CHEBI:57540"/>
    </ligand>
</feature>
<dbReference type="FunFam" id="3.40.50.720:FF:000009">
    <property type="entry name" value="Fatty oxidation complex, alpha subunit"/>
    <property type="match status" value="1"/>
</dbReference>
<evidence type="ECO:0000259" key="6">
    <source>
        <dbReference type="Pfam" id="PF02737"/>
    </source>
</evidence>
<evidence type="ECO:0000256" key="3">
    <source>
        <dbReference type="PIRSR" id="PIRSR000105-1"/>
    </source>
</evidence>
<feature type="binding site" evidence="4">
    <location>
        <position position="97"/>
    </location>
    <ligand>
        <name>NAD(+)</name>
        <dbReference type="ChEBI" id="CHEBI:57540"/>
    </ligand>
</feature>
<dbReference type="PANTHER" id="PTHR48075">
    <property type="entry name" value="3-HYDROXYACYL-COA DEHYDROGENASE FAMILY PROTEIN"/>
    <property type="match status" value="1"/>
</dbReference>
<accession>A0A250J7L7</accession>
<feature type="binding site" evidence="4">
    <location>
        <position position="33"/>
    </location>
    <ligand>
        <name>NAD(+)</name>
        <dbReference type="ChEBI" id="CHEBI:57540"/>
    </ligand>
</feature>
<sequence>MATEHVVVVGAGQMGSGIAQVALQAGLRVTLVDVSKEGLAKGADRIRAGLKKLAEKGKLDEARLQAAYANLATAERATEVRDVDFAVEAVTENEELKRRIFVELDGVVKPGGIIATNTSSISITRIAAATKRPENVIGMHFMNPVPIMQLVEIIRGAATSEETYQTTRALAEKMGKTTVVSKDFPGFIVNRILIPMLNEACFALMEGVGSVEDIDTAMKLGTNQPMGPLQLADFIGLDTVLYIAEVLHEGLGDDKYRPSPLLRQYVDAGWYGKKSGRGFYKY</sequence>
<feature type="domain" description="3-hydroxyacyl-CoA dehydrogenase NAD binding" evidence="6">
    <location>
        <begin position="5"/>
        <end position="183"/>
    </location>
</feature>
<dbReference type="Proteomes" id="UP000217257">
    <property type="component" value="Chromosome"/>
</dbReference>
<gene>
    <name evidence="7" type="ORF">CYFUS_005048</name>
</gene>
<dbReference type="InterPro" id="IPR006180">
    <property type="entry name" value="3-OHacyl-CoA_DH_CS"/>
</dbReference>
<dbReference type="Gene3D" id="3.40.50.720">
    <property type="entry name" value="NAD(P)-binding Rossmann-like Domain"/>
    <property type="match status" value="1"/>
</dbReference>
<dbReference type="SUPFAM" id="SSF48179">
    <property type="entry name" value="6-phosphogluconate dehydrogenase C-terminal domain-like"/>
    <property type="match status" value="1"/>
</dbReference>
<dbReference type="GO" id="GO:0006631">
    <property type="term" value="P:fatty acid metabolic process"/>
    <property type="evidence" value="ECO:0007669"/>
    <property type="project" value="InterPro"/>
</dbReference>
<evidence type="ECO:0000256" key="2">
    <source>
        <dbReference type="ARBA" id="ARBA00023002"/>
    </source>
</evidence>
<keyword evidence="4" id="KW-0520">NAD</keyword>
<feature type="binding site" evidence="4">
    <location>
        <position position="143"/>
    </location>
    <ligand>
        <name>NAD(+)</name>
        <dbReference type="ChEBI" id="CHEBI:57540"/>
    </ligand>
</feature>
<reference evidence="7 8" key="1">
    <citation type="submission" date="2017-06" db="EMBL/GenBank/DDBJ databases">
        <title>Sequencing and comparative analysis of myxobacterial genomes.</title>
        <authorList>
            <person name="Rupp O."/>
            <person name="Goesmann A."/>
            <person name="Sogaard-Andersen L."/>
        </authorList>
    </citation>
    <scope>NUCLEOTIDE SEQUENCE [LARGE SCALE GENOMIC DNA]</scope>
    <source>
        <strain evidence="7 8">DSM 52655</strain>
    </source>
</reference>
<dbReference type="AlphaFoldDB" id="A0A250J7L7"/>
<dbReference type="InterPro" id="IPR036291">
    <property type="entry name" value="NAD(P)-bd_dom_sf"/>
</dbReference>
<dbReference type="Pfam" id="PF00725">
    <property type="entry name" value="3HCDH"/>
    <property type="match status" value="1"/>
</dbReference>
<feature type="binding site" evidence="4">
    <location>
        <position position="92"/>
    </location>
    <ligand>
        <name>NAD(+)</name>
        <dbReference type="ChEBI" id="CHEBI:57540"/>
    </ligand>
</feature>
<feature type="domain" description="3-hydroxyacyl-CoA dehydrogenase C-terminal" evidence="5">
    <location>
        <begin position="186"/>
        <end position="282"/>
    </location>
</feature>
<dbReference type="NCBIfam" id="NF004474">
    <property type="entry name" value="PRK05808.1"/>
    <property type="match status" value="1"/>
</dbReference>
<dbReference type="EMBL" id="CP022098">
    <property type="protein sequence ID" value="ATB39603.1"/>
    <property type="molecule type" value="Genomic_DNA"/>
</dbReference>
<dbReference type="InterPro" id="IPR008927">
    <property type="entry name" value="6-PGluconate_DH-like_C_sf"/>
</dbReference>
<evidence type="ECO:0000313" key="8">
    <source>
        <dbReference type="Proteomes" id="UP000217257"/>
    </source>
</evidence>
<dbReference type="InterPro" id="IPR006176">
    <property type="entry name" value="3-OHacyl-CoA_DH_NAD-bd"/>
</dbReference>
<evidence type="ECO:0000259" key="5">
    <source>
        <dbReference type="Pfam" id="PF00725"/>
    </source>
</evidence>
<dbReference type="InterPro" id="IPR006108">
    <property type="entry name" value="3HC_DH_C"/>
</dbReference>